<dbReference type="STRING" id="295405.BF1246"/>
<sequence>MVYEGNRLEEIIISPISSAGCISVDDIYKLHVSPDCTLRTAYNSHHNVYLKTNSSQRNTKFPVSLPIISTLHPLVVNHIGAISFPNG</sequence>
<dbReference type="HOGENOM" id="CLU_2476852_0_0_10"/>
<accession>Q64WY0</accession>
<dbReference type="PROSITE" id="PS51257">
    <property type="entry name" value="PROKAR_LIPOPROTEIN"/>
    <property type="match status" value="1"/>
</dbReference>
<dbReference type="EMBL" id="AP006841">
    <property type="protein sequence ID" value="BAD47996.1"/>
    <property type="molecule type" value="Genomic_DNA"/>
</dbReference>
<evidence type="ECO:0000313" key="2">
    <source>
        <dbReference type="Proteomes" id="UP000002197"/>
    </source>
</evidence>
<dbReference type="AlphaFoldDB" id="Q64WY0"/>
<organism evidence="1 2">
    <name type="scientific">Bacteroides fragilis (strain YCH46)</name>
    <dbReference type="NCBI Taxonomy" id="295405"/>
    <lineage>
        <taxon>Bacteria</taxon>
        <taxon>Pseudomonadati</taxon>
        <taxon>Bacteroidota</taxon>
        <taxon>Bacteroidia</taxon>
        <taxon>Bacteroidales</taxon>
        <taxon>Bacteroidaceae</taxon>
        <taxon>Bacteroides</taxon>
    </lineage>
</organism>
<dbReference type="Proteomes" id="UP000002197">
    <property type="component" value="Chromosome"/>
</dbReference>
<dbReference type="KEGG" id="bfr:BF1246"/>
<reference evidence="1 2" key="1">
    <citation type="journal article" date="2004" name="Proc. Natl. Acad. Sci. U.S.A.">
        <title>Genomic analysis of Bacteroides fragilis reveals extensive DNA inversions regulating cell surface adaptation.</title>
        <authorList>
            <person name="Kuwahara T."/>
            <person name="Yamashita A."/>
            <person name="Hirakawa H."/>
            <person name="Nakayama H."/>
            <person name="Toh H."/>
            <person name="Okada N."/>
            <person name="Kuhara S."/>
            <person name="Hattori M."/>
            <person name="Hayashi T."/>
            <person name="Ohnishi Y."/>
        </authorList>
    </citation>
    <scope>NUCLEOTIDE SEQUENCE [LARGE SCALE GENOMIC DNA]</scope>
    <source>
        <strain evidence="1 2">YCH46</strain>
    </source>
</reference>
<protein>
    <submittedName>
        <fullName evidence="1">Uncharacterized protein</fullName>
    </submittedName>
</protein>
<gene>
    <name evidence="1" type="ordered locus">BF1246</name>
</gene>
<name>Q64WY0_BACFR</name>
<evidence type="ECO:0000313" key="1">
    <source>
        <dbReference type="EMBL" id="BAD47996.1"/>
    </source>
</evidence>
<proteinExistence type="predicted"/>